<dbReference type="Gene3D" id="1.10.443.10">
    <property type="entry name" value="Intergrase catalytic core"/>
    <property type="match status" value="1"/>
</dbReference>
<accession>A0ABS4UTH7</accession>
<protein>
    <submittedName>
        <fullName evidence="6">Site-specific recombinase XerD</fullName>
    </submittedName>
</protein>
<dbReference type="Proteomes" id="UP000755585">
    <property type="component" value="Unassembled WGS sequence"/>
</dbReference>
<comment type="caution">
    <text evidence="6">The sequence shown here is derived from an EMBL/GenBank/DDBJ whole genome shotgun (WGS) entry which is preliminary data.</text>
</comment>
<keyword evidence="7" id="KW-1185">Reference proteome</keyword>
<dbReference type="InterPro" id="IPR013762">
    <property type="entry name" value="Integrase-like_cat_sf"/>
</dbReference>
<evidence type="ECO:0000259" key="5">
    <source>
        <dbReference type="PROSITE" id="PS51898"/>
    </source>
</evidence>
<evidence type="ECO:0000256" key="4">
    <source>
        <dbReference type="SAM" id="MobiDB-lite"/>
    </source>
</evidence>
<dbReference type="InterPro" id="IPR011010">
    <property type="entry name" value="DNA_brk_join_enz"/>
</dbReference>
<keyword evidence="3" id="KW-0233">DNA recombination</keyword>
<evidence type="ECO:0000313" key="6">
    <source>
        <dbReference type="EMBL" id="MBP2354951.1"/>
    </source>
</evidence>
<feature type="compositionally biased region" description="Low complexity" evidence="4">
    <location>
        <begin position="12"/>
        <end position="23"/>
    </location>
</feature>
<dbReference type="InterPro" id="IPR002104">
    <property type="entry name" value="Integrase_catalytic"/>
</dbReference>
<evidence type="ECO:0000256" key="1">
    <source>
        <dbReference type="ARBA" id="ARBA00008857"/>
    </source>
</evidence>
<dbReference type="EMBL" id="JAGINT010000002">
    <property type="protein sequence ID" value="MBP2354951.1"/>
    <property type="molecule type" value="Genomic_DNA"/>
</dbReference>
<evidence type="ECO:0000313" key="7">
    <source>
        <dbReference type="Proteomes" id="UP000755585"/>
    </source>
</evidence>
<proteinExistence type="inferred from homology"/>
<name>A0ABS4UTH7_9ACTN</name>
<feature type="region of interest" description="Disordered" evidence="4">
    <location>
        <begin position="1"/>
        <end position="57"/>
    </location>
</feature>
<keyword evidence="2" id="KW-0238">DNA-binding</keyword>
<dbReference type="PROSITE" id="PS51898">
    <property type="entry name" value="TYR_RECOMBINASE"/>
    <property type="match status" value="1"/>
</dbReference>
<dbReference type="SUPFAM" id="SSF56349">
    <property type="entry name" value="DNA breaking-rejoining enzymes"/>
    <property type="match status" value="1"/>
</dbReference>
<dbReference type="Pfam" id="PF00589">
    <property type="entry name" value="Phage_integrase"/>
    <property type="match status" value="1"/>
</dbReference>
<dbReference type="PANTHER" id="PTHR30349:SF41">
    <property type="entry name" value="INTEGRASE_RECOMBINASE PROTEIN MJ0367-RELATED"/>
    <property type="match status" value="1"/>
</dbReference>
<sequence>MAGRTVGTVPLRSSSGTGRRTTGAGEHQVVDVGQDHDVDQEAAMPAPPPPTNKGRRFPPEPLTRIELRQLVGTASRTTSSGIRMRAMVGVMFGAGLRVSEALALWPRDVDTAGGKIRVQHGKGDQWRVVGIDPESGALIDHWLERRSALELGGRHRLFTTYSSNNHGQPMSDRYVRAALARLAVKAGLDKRVHPHGLRHSLAVDLSDSGVPLRAIADQFGHASTSTSDEYLRRLNPSQLVDVMTARRWQETPHG</sequence>
<comment type="similarity">
    <text evidence="1">Belongs to the 'phage' integrase family.</text>
</comment>
<gene>
    <name evidence="6" type="ORF">JOF29_006061</name>
</gene>
<dbReference type="PANTHER" id="PTHR30349">
    <property type="entry name" value="PHAGE INTEGRASE-RELATED"/>
    <property type="match status" value="1"/>
</dbReference>
<feature type="domain" description="Tyr recombinase" evidence="5">
    <location>
        <begin position="57"/>
        <end position="244"/>
    </location>
</feature>
<evidence type="ECO:0000256" key="3">
    <source>
        <dbReference type="ARBA" id="ARBA00023172"/>
    </source>
</evidence>
<reference evidence="6 7" key="1">
    <citation type="submission" date="2021-03" db="EMBL/GenBank/DDBJ databases">
        <title>Sequencing the genomes of 1000 actinobacteria strains.</title>
        <authorList>
            <person name="Klenk H.-P."/>
        </authorList>
    </citation>
    <scope>NUCLEOTIDE SEQUENCE [LARGE SCALE GENOMIC DNA]</scope>
    <source>
        <strain evidence="6 7">DSM 18824</strain>
    </source>
</reference>
<organism evidence="6 7">
    <name type="scientific">Kribbella aluminosa</name>
    <dbReference type="NCBI Taxonomy" id="416017"/>
    <lineage>
        <taxon>Bacteria</taxon>
        <taxon>Bacillati</taxon>
        <taxon>Actinomycetota</taxon>
        <taxon>Actinomycetes</taxon>
        <taxon>Propionibacteriales</taxon>
        <taxon>Kribbellaceae</taxon>
        <taxon>Kribbella</taxon>
    </lineage>
</organism>
<evidence type="ECO:0000256" key="2">
    <source>
        <dbReference type="ARBA" id="ARBA00023125"/>
    </source>
</evidence>
<dbReference type="RefSeq" id="WP_209697683.1">
    <property type="nucleotide sequence ID" value="NZ_BAAAVU010000015.1"/>
</dbReference>
<dbReference type="InterPro" id="IPR050090">
    <property type="entry name" value="Tyrosine_recombinase_XerCD"/>
</dbReference>